<feature type="non-terminal residue" evidence="1">
    <location>
        <position position="72"/>
    </location>
</feature>
<dbReference type="EMBL" id="LAZR01061539">
    <property type="protein sequence ID" value="KKK63384.1"/>
    <property type="molecule type" value="Genomic_DNA"/>
</dbReference>
<reference evidence="1" key="1">
    <citation type="journal article" date="2015" name="Nature">
        <title>Complex archaea that bridge the gap between prokaryotes and eukaryotes.</title>
        <authorList>
            <person name="Spang A."/>
            <person name="Saw J.H."/>
            <person name="Jorgensen S.L."/>
            <person name="Zaremba-Niedzwiedzka K."/>
            <person name="Martijn J."/>
            <person name="Lind A.E."/>
            <person name="van Eijk R."/>
            <person name="Schleper C."/>
            <person name="Guy L."/>
            <person name="Ettema T.J."/>
        </authorList>
    </citation>
    <scope>NUCLEOTIDE SEQUENCE</scope>
</reference>
<dbReference type="AlphaFoldDB" id="A0A0F8ZAB9"/>
<organism evidence="1">
    <name type="scientific">marine sediment metagenome</name>
    <dbReference type="NCBI Taxonomy" id="412755"/>
    <lineage>
        <taxon>unclassified sequences</taxon>
        <taxon>metagenomes</taxon>
        <taxon>ecological metagenomes</taxon>
    </lineage>
</organism>
<evidence type="ECO:0000313" key="1">
    <source>
        <dbReference type="EMBL" id="KKK63384.1"/>
    </source>
</evidence>
<name>A0A0F8ZAB9_9ZZZZ</name>
<gene>
    <name evidence="1" type="ORF">LCGC14_2994810</name>
</gene>
<proteinExistence type="predicted"/>
<comment type="caution">
    <text evidence="1">The sequence shown here is derived from an EMBL/GenBank/DDBJ whole genome shotgun (WGS) entry which is preliminary data.</text>
</comment>
<sequence length="72" mass="7815">MGDFTSVTPHIIARESLIILENELVLAGLVHRNFTREFQKVGSTVSIRKPVSMTAASVSDTVNEVTPTESSV</sequence>
<accession>A0A0F8ZAB9</accession>
<protein>
    <submittedName>
        <fullName evidence="1">Uncharacterized protein</fullName>
    </submittedName>
</protein>